<protein>
    <submittedName>
        <fullName evidence="6">Uncharacterized protein</fullName>
    </submittedName>
</protein>
<evidence type="ECO:0000313" key="1">
    <source>
        <dbReference type="EMBL" id="KAG2824073.1"/>
    </source>
</evidence>
<dbReference type="PANTHER" id="PTHR34615">
    <property type="entry name" value="PX DOMAIN-CONTAINING PROTEIN"/>
    <property type="match status" value="1"/>
</dbReference>
<reference evidence="1" key="2">
    <citation type="submission" date="2018-10" db="EMBL/GenBank/DDBJ databases">
        <title>Effector identification in a new, highly contiguous assembly of the strawberry crown rot pathogen Phytophthora cactorum.</title>
        <authorList>
            <person name="Armitage A.D."/>
            <person name="Nellist C.F."/>
            <person name="Bates H."/>
            <person name="Vickerstaff R.J."/>
            <person name="Harrison R.J."/>
        </authorList>
    </citation>
    <scope>NUCLEOTIDE SEQUENCE</scope>
    <source>
        <strain evidence="1">15-7</strain>
        <strain evidence="2">4032</strain>
        <strain evidence="3">4040</strain>
        <strain evidence="4">P415</strain>
        <strain evidence="5">P421</strain>
    </source>
</reference>
<sequence>MLCYIEGQADFLASTHSGDDEDVTHLGRVSHVKRFRSLWGMTAGEILVLCALLDDAGCSDSMILAVAVLYRPPVERPVVPNIRFCLTAATDADAESDFRFNVAGILVLTSLFALPEWVITKHPDCVHKTEAFCILLHRLSYPKRLANMRKTFGRSEGAAYTAIRHRSTCL</sequence>
<dbReference type="Proteomes" id="UP000736787">
    <property type="component" value="Unassembled WGS sequence"/>
</dbReference>
<dbReference type="Proteomes" id="UP000735874">
    <property type="component" value="Unassembled WGS sequence"/>
</dbReference>
<dbReference type="EMBL" id="RCMG01001579">
    <property type="protein sequence ID" value="KAG2824073.1"/>
    <property type="molecule type" value="Genomic_DNA"/>
</dbReference>
<dbReference type="EMBL" id="RCMK01001101">
    <property type="protein sequence ID" value="KAG2902071.1"/>
    <property type="molecule type" value="Genomic_DNA"/>
</dbReference>
<dbReference type="VEuPathDB" id="FungiDB:PC110_g11781"/>
<dbReference type="AlphaFoldDB" id="A0A329S8K3"/>
<evidence type="ECO:0000313" key="6">
    <source>
        <dbReference type="EMBL" id="RAW31882.1"/>
    </source>
</evidence>
<reference evidence="6 7" key="1">
    <citation type="submission" date="2018-01" db="EMBL/GenBank/DDBJ databases">
        <title>Draft genome of the strawberry crown rot pathogen Phytophthora cactorum.</title>
        <authorList>
            <person name="Armitage A.D."/>
            <person name="Lysoe E."/>
            <person name="Nellist C.F."/>
            <person name="Harrison R.J."/>
            <person name="Brurberg M.B."/>
        </authorList>
    </citation>
    <scope>NUCLEOTIDE SEQUENCE [LARGE SCALE GENOMIC DNA]</scope>
    <source>
        <strain evidence="6 7">10300</strain>
    </source>
</reference>
<dbReference type="EMBL" id="MJFZ01000302">
    <property type="protein sequence ID" value="RAW31882.1"/>
    <property type="molecule type" value="Genomic_DNA"/>
</dbReference>
<dbReference type="EMBL" id="RCMI01001692">
    <property type="protein sequence ID" value="KAG2882162.1"/>
    <property type="molecule type" value="Genomic_DNA"/>
</dbReference>
<comment type="caution">
    <text evidence="6">The sequence shown here is derived from an EMBL/GenBank/DDBJ whole genome shotgun (WGS) entry which is preliminary data.</text>
</comment>
<accession>A0A329S8K3</accession>
<keyword evidence="7" id="KW-1185">Reference proteome</keyword>
<gene>
    <name evidence="6" type="ORF">PC110_g11781</name>
    <name evidence="1" type="ORF">PC113_g22086</name>
    <name evidence="2" type="ORF">PC115_g22025</name>
    <name evidence="3" type="ORF">PC117_g21573</name>
    <name evidence="4" type="ORF">PC118_g22164</name>
    <name evidence="5" type="ORF">PC129_g21697</name>
</gene>
<evidence type="ECO:0000313" key="3">
    <source>
        <dbReference type="EMBL" id="KAG2902071.1"/>
    </source>
</evidence>
<evidence type="ECO:0000313" key="5">
    <source>
        <dbReference type="EMBL" id="KAG3206580.1"/>
    </source>
</evidence>
<evidence type="ECO:0000313" key="4">
    <source>
        <dbReference type="EMBL" id="KAG2961067.1"/>
    </source>
</evidence>
<dbReference type="PANTHER" id="PTHR34615:SF1">
    <property type="entry name" value="PX DOMAIN-CONTAINING PROTEIN"/>
    <property type="match status" value="1"/>
</dbReference>
<dbReference type="EMBL" id="RCMV01001809">
    <property type="protein sequence ID" value="KAG3206580.1"/>
    <property type="molecule type" value="Genomic_DNA"/>
</dbReference>
<organism evidence="6 7">
    <name type="scientific">Phytophthora cactorum</name>
    <dbReference type="NCBI Taxonomy" id="29920"/>
    <lineage>
        <taxon>Eukaryota</taxon>
        <taxon>Sar</taxon>
        <taxon>Stramenopiles</taxon>
        <taxon>Oomycota</taxon>
        <taxon>Peronosporomycetes</taxon>
        <taxon>Peronosporales</taxon>
        <taxon>Peronosporaceae</taxon>
        <taxon>Phytophthora</taxon>
    </lineage>
</organism>
<name>A0A329S8K3_9STRA</name>
<dbReference type="Proteomes" id="UP000774804">
    <property type="component" value="Unassembled WGS sequence"/>
</dbReference>
<proteinExistence type="predicted"/>
<dbReference type="Proteomes" id="UP000697107">
    <property type="component" value="Unassembled WGS sequence"/>
</dbReference>
<dbReference type="Proteomes" id="UP000760860">
    <property type="component" value="Unassembled WGS sequence"/>
</dbReference>
<dbReference type="Proteomes" id="UP000251314">
    <property type="component" value="Unassembled WGS sequence"/>
</dbReference>
<evidence type="ECO:0000313" key="7">
    <source>
        <dbReference type="Proteomes" id="UP000251314"/>
    </source>
</evidence>
<dbReference type="EMBL" id="RCML01001666">
    <property type="protein sequence ID" value="KAG2961067.1"/>
    <property type="molecule type" value="Genomic_DNA"/>
</dbReference>
<dbReference type="OrthoDB" id="105169at2759"/>
<dbReference type="STRING" id="29920.A0A329S8K3"/>
<evidence type="ECO:0000313" key="2">
    <source>
        <dbReference type="EMBL" id="KAG2882162.1"/>
    </source>
</evidence>